<dbReference type="InterPro" id="IPR058488">
    <property type="entry name" value="DUF8175"/>
</dbReference>
<organism evidence="4 5">
    <name type="scientific">Amycolatopsis australiensis</name>
    <dbReference type="NCBI Taxonomy" id="546364"/>
    <lineage>
        <taxon>Bacteria</taxon>
        <taxon>Bacillati</taxon>
        <taxon>Actinomycetota</taxon>
        <taxon>Actinomycetes</taxon>
        <taxon>Pseudonocardiales</taxon>
        <taxon>Pseudonocardiaceae</taxon>
        <taxon>Amycolatopsis</taxon>
    </lineage>
</organism>
<keyword evidence="2" id="KW-0472">Membrane</keyword>
<dbReference type="OrthoDB" id="3691717at2"/>
<keyword evidence="5" id="KW-1185">Reference proteome</keyword>
<dbReference type="EMBL" id="FPJG01000002">
    <property type="protein sequence ID" value="SFW13507.1"/>
    <property type="molecule type" value="Genomic_DNA"/>
</dbReference>
<dbReference type="AlphaFoldDB" id="A0A1K1LRL7"/>
<accession>A0A1K1LRL7</accession>
<evidence type="ECO:0000313" key="4">
    <source>
        <dbReference type="EMBL" id="SFW13507.1"/>
    </source>
</evidence>
<dbReference type="Proteomes" id="UP000182740">
    <property type="component" value="Unassembled WGS sequence"/>
</dbReference>
<keyword evidence="2" id="KW-0812">Transmembrane</keyword>
<name>A0A1K1LRL7_9PSEU</name>
<evidence type="ECO:0000256" key="1">
    <source>
        <dbReference type="SAM" id="MobiDB-lite"/>
    </source>
</evidence>
<dbReference type="STRING" id="546364.SAMN04489730_0167"/>
<keyword evidence="2" id="KW-1133">Transmembrane helix</keyword>
<protein>
    <recommendedName>
        <fullName evidence="3">DUF8175 domain-containing protein</fullName>
    </recommendedName>
</protein>
<feature type="domain" description="DUF8175" evidence="3">
    <location>
        <begin position="39"/>
        <end position="218"/>
    </location>
</feature>
<dbReference type="RefSeq" id="WP_143168439.1">
    <property type="nucleotide sequence ID" value="NZ_FPJG01000002.1"/>
</dbReference>
<reference evidence="5" key="1">
    <citation type="submission" date="2016-11" db="EMBL/GenBank/DDBJ databases">
        <authorList>
            <person name="Varghese N."/>
            <person name="Submissions S."/>
        </authorList>
    </citation>
    <scope>NUCLEOTIDE SEQUENCE [LARGE SCALE GENOMIC DNA]</scope>
    <source>
        <strain evidence="5">DSM 44671</strain>
    </source>
</reference>
<evidence type="ECO:0000313" key="5">
    <source>
        <dbReference type="Proteomes" id="UP000182740"/>
    </source>
</evidence>
<feature type="region of interest" description="Disordered" evidence="1">
    <location>
        <begin position="72"/>
        <end position="92"/>
    </location>
</feature>
<proteinExistence type="predicted"/>
<dbReference type="Pfam" id="PF26526">
    <property type="entry name" value="DUF8175"/>
    <property type="match status" value="1"/>
</dbReference>
<gene>
    <name evidence="4" type="ORF">SAMN04489730_0167</name>
</gene>
<evidence type="ECO:0000259" key="3">
    <source>
        <dbReference type="Pfam" id="PF26526"/>
    </source>
</evidence>
<evidence type="ECO:0000256" key="2">
    <source>
        <dbReference type="SAM" id="Phobius"/>
    </source>
</evidence>
<feature type="transmembrane region" description="Helical" evidence="2">
    <location>
        <begin position="12"/>
        <end position="34"/>
    </location>
</feature>
<sequence length="235" mass="24747">MPWNDRTPRRRWPLVLGAAVVVLAGLLIASLVYVGQHDATPSSSSTAASDAPAVPDRLDWGSVSWTELNGTQVPRSAEHGPRENSGPLASGFSHDPQGAVLAAVNIAARSSGLAGGEEMWRPTIARQTTGDVMQYLAATEETYREVLGRGGAAAPVVIGFRLAGTNTADDVTFDIVARLTNRSDPRLKALLVGTLHVRWAAGDWRLVVPTGAGRQVKAIPPGFTAMPGQRLTLAG</sequence>